<dbReference type="EC" id="2.3.2.27" evidence="1"/>
<protein>
    <recommendedName>
        <fullName evidence="1">E3 ubiquitin-protein ligase</fullName>
        <ecNumber evidence="1">2.3.2.27</ecNumber>
    </recommendedName>
</protein>
<feature type="compositionally biased region" description="Polar residues" evidence="2">
    <location>
        <begin position="493"/>
        <end position="503"/>
    </location>
</feature>
<sequence>SERDRCARYLSACLSCLGSLLGDLGRLFSPTPQGAHPMRSPLSFHLPLMRHVACFLSLAVMQHGANLSELLSSFLYPRPYLLRRFMSELANTLLGCQEVIVGYWIRNGQSLRQSITHYMQSQLCYSFIDLDIFALQVCATLLPPAYLLNALVDETRLLRGLNFHEELMNLVSPVKSRSLDRKPMALEAWLVNLCWILDLRNNICLTEDELLKKELLCILAPEPRKRSDLSSLIPERCGINSSPSSLDALLKTVATYSAPTCDEASGSLISGHYYLRPSLWHTDFDPVFHSLRVTSRRETAAAMEKYRDHCRQRHGVANPSTLWPPYRVPKPLPPNFMGLDHVLHSRHLHYLIFIQLSMFVYGDPIVTEDSLSMVVHLLDRALDTPCRQDARGRKCCVHAYNNRPTQSEPMQIDDDHSKHGQICPARLGADDELTECTGLRNNALDDSSYSDALGIENDVSDMDHEDMDDEDEELHSSLAFFLNDLAWPAGKSGESSTPGQSDDPSGKRSKQRAGHFRFSPQTMRPPQWNSSLRNCPYQPRTGLHDNLGCWLIVRPSPHPHVGLAPTMLATQTQPVVSNRDPVVSVIPSLSPPDSDGEKSSVLVDSILSLLVKAHARLHWSRVSGSADAIPKVAVGDRFTDPNAAASQLTSASGGTRPLDELNGLEQVQANNVDMYATRIAARCMAVLGVGDDGGFTAPASVWNVSNNVINKMNSTNVSMHQPVSAAVSGQLTPETIAKLPPELRYFAAGPPAYIMSDERMLPEHDLLKNPTYSAASGETAQCPDQTSTCCDDTECKQLASCTQGKDFGDGAFWIERLLDKIASQSHGNETALRLYLTRARQPFASTVRILRLQPLDTFSSFHDDTRNSLSLDPHAGPFPQCLTTAMPSDVSLGPTSPVLDNSSVPVPNAVTLSTPTPGAAAATREERKRAAFERRKRLMEQMASKQKAFASTHLKDMELLNQPSDGQQDLVEKTETVYECVICQTCGKPSSEDMVLLDMMCESGIMLHIRETPAFPELFGRQLTHAYGMAAEMPLEREVFSLVPQRPPVHQLDSEANPLSDNGTCVSTMVPASSSGLAPTGTVGVSVLSTSFDPAVSFQTLPPAPIPTCTTPTLNPLLSTPSPQPDTSVRAPIPAGSLGTASSTGNSAGTPLNNHSAPYYLESRRWWSLALPSTLGKHLPLLRSGLLLQTCGHVVHRECFQRYRAQAANRTGPARNRNWFPCPLCRRDVHHLLPLIPACMAEKERLMASGHSRSANEHITTLTNVLASLNPTGKSLWDDLNGAEDESTMEHRNLMSALIGDRFEATVLLRSQLECELSVLMSCPSQYQIVSRRCAWREFLCYLRRLYKYATDLQNCIHCLTDEQAPFNADESGSGEHIFALCQDPGDILLSLVPHVWPREDLFLTLVSATFCLAYVRALLSALLNTTEYTVSRCGPVAPNEVAKSLAGKVSGPLAEHIQHLIPYIRGLEPTLANSIAASDSKDAPPESDRIRSHQLLRDAACLPEVQLPTESSSSIGSPTFGYDQSLLEMHIVLRVLPLLRLAGLCRARWQANRNQDHTTSVPGASCGGLTPLGLPFVGQLAANMAHITENSPQIPNSSTNCSNPSSSRIAHPKITEEQRLLEFSDLCRILSLDCGDTALTNVAQVAQLAATRSGLCPSTSSATASDSIQTLSSRWFKQMQVVGSSADQKNEIVLRTSTNQTDANCIDFLWIERLPALIEIGRQLYPPRLIRTPYSFDALFNALHVVSCDAVQHRFQENALCLICGRLLCTICTKLPTAMIEHAFTCEGFAGVMLEVNSSIVYVSLGPNMCDWGSVYLDAYGEEDLELRRGKPLFLNAERFALLENQWLSHSFRHVLKHWRLVSL</sequence>
<organism evidence="5 6">
    <name type="scientific">Fasciolopsis buskii</name>
    <dbReference type="NCBI Taxonomy" id="27845"/>
    <lineage>
        <taxon>Eukaryota</taxon>
        <taxon>Metazoa</taxon>
        <taxon>Spiralia</taxon>
        <taxon>Lophotrochozoa</taxon>
        <taxon>Platyhelminthes</taxon>
        <taxon>Trematoda</taxon>
        <taxon>Digenea</taxon>
        <taxon>Plagiorchiida</taxon>
        <taxon>Echinostomata</taxon>
        <taxon>Echinostomatoidea</taxon>
        <taxon>Fasciolidae</taxon>
        <taxon>Fasciolopsis</taxon>
    </lineage>
</organism>
<dbReference type="SUPFAM" id="SSF57850">
    <property type="entry name" value="RING/U-box"/>
    <property type="match status" value="1"/>
</dbReference>
<comment type="pathway">
    <text evidence="1">Protein modification; protein ubiquitination.</text>
</comment>
<dbReference type="GO" id="GO:0000151">
    <property type="term" value="C:ubiquitin ligase complex"/>
    <property type="evidence" value="ECO:0007669"/>
    <property type="project" value="TreeGrafter"/>
</dbReference>
<dbReference type="GO" id="GO:0061630">
    <property type="term" value="F:ubiquitin protein ligase activity"/>
    <property type="evidence" value="ECO:0007669"/>
    <property type="project" value="UniProtKB-UniRule"/>
</dbReference>
<dbReference type="PANTHER" id="PTHR21497:SF39">
    <property type="entry name" value="E3 UBIQUITIN-PROTEIN LIGASE UBR3"/>
    <property type="match status" value="1"/>
</dbReference>
<comment type="catalytic activity">
    <reaction evidence="1">
        <text>S-ubiquitinyl-[E2 ubiquitin-conjugating enzyme]-L-cysteine + [acceptor protein]-L-lysine = [E2 ubiquitin-conjugating enzyme]-L-cysteine + N(6)-ubiquitinyl-[acceptor protein]-L-lysine.</text>
        <dbReference type="EC" id="2.3.2.27"/>
    </reaction>
</comment>
<dbReference type="InterPro" id="IPR039164">
    <property type="entry name" value="UBR1-like"/>
</dbReference>
<proteinExistence type="inferred from homology"/>
<evidence type="ECO:0000259" key="4">
    <source>
        <dbReference type="Pfam" id="PF22960"/>
    </source>
</evidence>
<comment type="similarity">
    <text evidence="1">Belongs to the E3 ubiquitin-protein ligase UBR1-like family.</text>
</comment>
<keyword evidence="1" id="KW-0479">Metal-binding</keyword>
<dbReference type="Gene3D" id="3.30.40.10">
    <property type="entry name" value="Zinc/RING finger domain, C3HC4 (zinc finger)"/>
    <property type="match status" value="1"/>
</dbReference>
<dbReference type="InterPro" id="IPR044046">
    <property type="entry name" value="E3_ligase_UBR-like_C"/>
</dbReference>
<dbReference type="OrthoDB" id="15304at2759"/>
<dbReference type="GO" id="GO:0008270">
    <property type="term" value="F:zinc ion binding"/>
    <property type="evidence" value="ECO:0007669"/>
    <property type="project" value="UniProtKB-UniRule"/>
</dbReference>
<keyword evidence="1" id="KW-0833">Ubl conjugation pathway</keyword>
<comment type="caution">
    <text evidence="5">The sequence shown here is derived from an EMBL/GenBank/DDBJ whole genome shotgun (WGS) entry which is preliminary data.</text>
</comment>
<feature type="region of interest" description="Disordered" evidence="2">
    <location>
        <begin position="1117"/>
        <end position="1152"/>
    </location>
</feature>
<dbReference type="GO" id="GO:0005737">
    <property type="term" value="C:cytoplasm"/>
    <property type="evidence" value="ECO:0007669"/>
    <property type="project" value="TreeGrafter"/>
</dbReference>
<dbReference type="InterPro" id="IPR055194">
    <property type="entry name" value="UBR1-like_WH"/>
</dbReference>
<feature type="domain" description="E3 ubiquitin-protein ligase UBR-like C-terminal" evidence="3">
    <location>
        <begin position="1620"/>
        <end position="1850"/>
    </location>
</feature>
<feature type="compositionally biased region" description="Polar residues" evidence="2">
    <location>
        <begin position="519"/>
        <end position="530"/>
    </location>
</feature>
<feature type="compositionally biased region" description="Polar residues" evidence="2">
    <location>
        <begin position="1139"/>
        <end position="1152"/>
    </location>
</feature>
<accession>A0A8E0VIU4</accession>
<evidence type="ECO:0000313" key="6">
    <source>
        <dbReference type="Proteomes" id="UP000728185"/>
    </source>
</evidence>
<keyword evidence="1" id="KW-0863">Zinc-finger</keyword>
<dbReference type="UniPathway" id="UPA00143"/>
<keyword evidence="1" id="KW-0862">Zinc</keyword>
<gene>
    <name evidence="5" type="ORF">FBUS_06707</name>
</gene>
<feature type="non-terminal residue" evidence="5">
    <location>
        <position position="1"/>
    </location>
</feature>
<evidence type="ECO:0000256" key="2">
    <source>
        <dbReference type="SAM" id="MobiDB-lite"/>
    </source>
</evidence>
<dbReference type="GO" id="GO:0016567">
    <property type="term" value="P:protein ubiquitination"/>
    <property type="evidence" value="ECO:0007669"/>
    <property type="project" value="UniProtKB-UniRule"/>
</dbReference>
<evidence type="ECO:0000313" key="5">
    <source>
        <dbReference type="EMBL" id="KAA0196066.1"/>
    </source>
</evidence>
<dbReference type="InterPro" id="IPR013083">
    <property type="entry name" value="Znf_RING/FYVE/PHD"/>
</dbReference>
<keyword evidence="1" id="KW-0808">Transferase</keyword>
<evidence type="ECO:0000259" key="3">
    <source>
        <dbReference type="Pfam" id="PF18995"/>
    </source>
</evidence>
<comment type="function">
    <text evidence="1">Ubiquitin ligase protein which is a component of the N-end rule pathway. Recognizes and binds to proteins bearing specific N-terminal residues that are destabilizing according to the N-end rule, leading to their ubiquitination and subsequent degradation.</text>
</comment>
<dbReference type="GO" id="GO:0071596">
    <property type="term" value="P:ubiquitin-dependent protein catabolic process via the N-end rule pathway"/>
    <property type="evidence" value="ECO:0007669"/>
    <property type="project" value="UniProtKB-UniRule"/>
</dbReference>
<dbReference type="PANTHER" id="PTHR21497">
    <property type="entry name" value="UBIQUITIN LIGASE E3 ALPHA-RELATED"/>
    <property type="match status" value="1"/>
</dbReference>
<evidence type="ECO:0000256" key="1">
    <source>
        <dbReference type="RuleBase" id="RU366018"/>
    </source>
</evidence>
<dbReference type="EMBL" id="LUCM01003263">
    <property type="protein sequence ID" value="KAA0196066.1"/>
    <property type="molecule type" value="Genomic_DNA"/>
</dbReference>
<dbReference type="Pfam" id="PF18995">
    <property type="entry name" value="PRT6_C"/>
    <property type="match status" value="1"/>
</dbReference>
<feature type="region of interest" description="Disordered" evidence="2">
    <location>
        <begin position="489"/>
        <end position="530"/>
    </location>
</feature>
<feature type="domain" description="E3 ubiquitin-protein ligase UBR1-like winged-helix" evidence="4">
    <location>
        <begin position="211"/>
        <end position="311"/>
    </location>
</feature>
<reference evidence="5" key="1">
    <citation type="submission" date="2019-05" db="EMBL/GenBank/DDBJ databases">
        <title>Annotation for the trematode Fasciolopsis buski.</title>
        <authorList>
            <person name="Choi Y.-J."/>
        </authorList>
    </citation>
    <scope>NUCLEOTIDE SEQUENCE</scope>
    <source>
        <strain evidence="5">HT</strain>
        <tissue evidence="5">Whole worm</tissue>
    </source>
</reference>
<dbReference type="Pfam" id="PF22960">
    <property type="entry name" value="WHD_UBR1"/>
    <property type="match status" value="1"/>
</dbReference>
<keyword evidence="6" id="KW-1185">Reference proteome</keyword>
<dbReference type="Proteomes" id="UP000728185">
    <property type="component" value="Unassembled WGS sequence"/>
</dbReference>
<name>A0A8E0VIU4_9TREM</name>